<dbReference type="FunCoup" id="A0A540VGP1">
    <property type="interactions" value="108"/>
</dbReference>
<evidence type="ECO:0000259" key="2">
    <source>
        <dbReference type="Pfam" id="PF01882"/>
    </source>
</evidence>
<evidence type="ECO:0000313" key="4">
    <source>
        <dbReference type="Proteomes" id="UP000317371"/>
    </source>
</evidence>
<name>A0A540VGP1_9CHLR</name>
<feature type="transmembrane region" description="Helical" evidence="1">
    <location>
        <begin position="23"/>
        <end position="46"/>
    </location>
</feature>
<evidence type="ECO:0000313" key="3">
    <source>
        <dbReference type="EMBL" id="TQE95934.1"/>
    </source>
</evidence>
<sequence length="406" mass="46364">MSRLGWITIGALGVVSILLRHELLFLITVILALLAATSALWARYCLHAVSYRRHFDHTRLFFGEETYFYLEVVNAKILPLPWLRIDDEIPAALDVAQITRDEEEPTERRRMVTTLSLRWYERVTRRYRIRGTRRGVWHFGPAQLRSGDIFGFEIRRKSLDTIDRVVVYPRMVPVTQLGLPAHHPLGAHRSPRPLFEDPIRLMGARDYTQGDNFRHIHWKATAHRQRLQTKLFEPSTTHPLALFLNADTAAENLFGLGQDWDLLELAITVAASVGREAWEAGYPVGLYSNALIGARHVRIRPRTGPRQLPILLEALARIDSRGRWPIANVLQTETASLPYGSTVVLVTALLDDRLERLLLDLPRRELGVALITLGRARPSRPLVNVRHFHVGTEKKWDELETLALAG</sequence>
<organism evidence="3 4">
    <name type="scientific">Litorilinea aerophila</name>
    <dbReference type="NCBI Taxonomy" id="1204385"/>
    <lineage>
        <taxon>Bacteria</taxon>
        <taxon>Bacillati</taxon>
        <taxon>Chloroflexota</taxon>
        <taxon>Caldilineae</taxon>
        <taxon>Caldilineales</taxon>
        <taxon>Caldilineaceae</taxon>
        <taxon>Litorilinea</taxon>
    </lineage>
</organism>
<protein>
    <submittedName>
        <fullName evidence="3">DUF58 domain-containing protein</fullName>
    </submittedName>
</protein>
<reference evidence="3 4" key="1">
    <citation type="submission" date="2019-06" db="EMBL/GenBank/DDBJ databases">
        <title>Genome sequence of Litorilinea aerophila BAA-2444.</title>
        <authorList>
            <person name="Maclea K.S."/>
            <person name="Maurais E.G."/>
            <person name="Iannazzi L.C."/>
        </authorList>
    </citation>
    <scope>NUCLEOTIDE SEQUENCE [LARGE SCALE GENOMIC DNA]</scope>
    <source>
        <strain evidence="3 4">ATCC BAA-2444</strain>
    </source>
</reference>
<gene>
    <name evidence="3" type="ORF">FKZ61_09295</name>
</gene>
<comment type="caution">
    <text evidence="3">The sequence shown here is derived from an EMBL/GenBank/DDBJ whole genome shotgun (WGS) entry which is preliminary data.</text>
</comment>
<dbReference type="InterPro" id="IPR002881">
    <property type="entry name" value="DUF58"/>
</dbReference>
<keyword evidence="1" id="KW-1133">Transmembrane helix</keyword>
<keyword evidence="1" id="KW-0472">Membrane</keyword>
<feature type="domain" description="DUF58" evidence="2">
    <location>
        <begin position="204"/>
        <end position="361"/>
    </location>
</feature>
<evidence type="ECO:0000256" key="1">
    <source>
        <dbReference type="SAM" id="Phobius"/>
    </source>
</evidence>
<keyword evidence="4" id="KW-1185">Reference proteome</keyword>
<dbReference type="AlphaFoldDB" id="A0A540VGP1"/>
<dbReference type="EMBL" id="VIGC01000010">
    <property type="protein sequence ID" value="TQE95934.1"/>
    <property type="molecule type" value="Genomic_DNA"/>
</dbReference>
<dbReference type="RefSeq" id="WP_141609847.1">
    <property type="nucleotide sequence ID" value="NZ_VIGC02000010.1"/>
</dbReference>
<dbReference type="PANTHER" id="PTHR34351">
    <property type="entry name" value="SLR1927 PROTEIN-RELATED"/>
    <property type="match status" value="1"/>
</dbReference>
<accession>A0A540VGP1</accession>
<dbReference type="Proteomes" id="UP000317371">
    <property type="component" value="Unassembled WGS sequence"/>
</dbReference>
<proteinExistence type="predicted"/>
<dbReference type="Pfam" id="PF01882">
    <property type="entry name" value="DUF58"/>
    <property type="match status" value="1"/>
</dbReference>
<keyword evidence="1" id="KW-0812">Transmembrane</keyword>
<dbReference type="InParanoid" id="A0A540VGP1"/>
<dbReference type="PANTHER" id="PTHR34351:SF2">
    <property type="entry name" value="DUF58 DOMAIN-CONTAINING PROTEIN"/>
    <property type="match status" value="1"/>
</dbReference>
<dbReference type="OrthoDB" id="9789943at2"/>